<gene>
    <name evidence="1" type="ORF">EGR_05576</name>
</gene>
<dbReference type="GeneID" id="36341291"/>
<dbReference type="Proteomes" id="UP000019149">
    <property type="component" value="Unassembled WGS sequence"/>
</dbReference>
<evidence type="ECO:0000313" key="1">
    <source>
        <dbReference type="EMBL" id="EUB59549.1"/>
    </source>
</evidence>
<keyword evidence="2" id="KW-1185">Reference proteome</keyword>
<dbReference type="RefSeq" id="XP_024350745.1">
    <property type="nucleotide sequence ID" value="XM_024494825.1"/>
</dbReference>
<dbReference type="CTD" id="36341291"/>
<name>W6V153_ECHGR</name>
<accession>W6V153</accession>
<proteinExistence type="predicted"/>
<dbReference type="AlphaFoldDB" id="W6V153"/>
<dbReference type="EMBL" id="APAU02000042">
    <property type="protein sequence ID" value="EUB59549.1"/>
    <property type="molecule type" value="Genomic_DNA"/>
</dbReference>
<reference evidence="1 2" key="1">
    <citation type="journal article" date="2013" name="Nat. Genet.">
        <title>The genome of the hydatid tapeworm Echinococcus granulosus.</title>
        <authorList>
            <person name="Zheng H."/>
            <person name="Zhang W."/>
            <person name="Zhang L."/>
            <person name="Zhang Z."/>
            <person name="Li J."/>
            <person name="Lu G."/>
            <person name="Zhu Y."/>
            <person name="Wang Y."/>
            <person name="Huang Y."/>
            <person name="Liu J."/>
            <person name="Kang H."/>
            <person name="Chen J."/>
            <person name="Wang L."/>
            <person name="Chen A."/>
            <person name="Yu S."/>
            <person name="Gao Z."/>
            <person name="Jin L."/>
            <person name="Gu W."/>
            <person name="Wang Z."/>
            <person name="Zhao L."/>
            <person name="Shi B."/>
            <person name="Wen H."/>
            <person name="Lin R."/>
            <person name="Jones M.K."/>
            <person name="Brejova B."/>
            <person name="Vinar T."/>
            <person name="Zhao G."/>
            <person name="McManus D.P."/>
            <person name="Chen Z."/>
            <person name="Zhou Y."/>
            <person name="Wang S."/>
        </authorList>
    </citation>
    <scope>NUCLEOTIDE SEQUENCE [LARGE SCALE GENOMIC DNA]</scope>
</reference>
<evidence type="ECO:0000313" key="2">
    <source>
        <dbReference type="Proteomes" id="UP000019149"/>
    </source>
</evidence>
<dbReference type="KEGG" id="egl:EGR_05576"/>
<organism evidence="1 2">
    <name type="scientific">Echinococcus granulosus</name>
    <name type="common">Hydatid tapeworm</name>
    <dbReference type="NCBI Taxonomy" id="6210"/>
    <lineage>
        <taxon>Eukaryota</taxon>
        <taxon>Metazoa</taxon>
        <taxon>Spiralia</taxon>
        <taxon>Lophotrochozoa</taxon>
        <taxon>Platyhelminthes</taxon>
        <taxon>Cestoda</taxon>
        <taxon>Eucestoda</taxon>
        <taxon>Cyclophyllidea</taxon>
        <taxon>Taeniidae</taxon>
        <taxon>Echinococcus</taxon>
        <taxon>Echinococcus granulosus group</taxon>
    </lineage>
</organism>
<comment type="caution">
    <text evidence="1">The sequence shown here is derived from an EMBL/GenBank/DDBJ whole genome shotgun (WGS) entry which is preliminary data.</text>
</comment>
<protein>
    <submittedName>
        <fullName evidence="1">Uncharacterized protein</fullName>
    </submittedName>
</protein>
<sequence length="46" mass="5328">MASSDPHDSFVLANYKPLPVEKDCRCERHCIVDNRRFSNTVAVRHL</sequence>